<dbReference type="InterPro" id="IPR023093">
    <property type="entry name" value="ScpA-like_C"/>
</dbReference>
<dbReference type="GO" id="GO:0003682">
    <property type="term" value="F:chromatin binding"/>
    <property type="evidence" value="ECO:0007669"/>
    <property type="project" value="TreeGrafter"/>
</dbReference>
<dbReference type="Proteomes" id="UP000053201">
    <property type="component" value="Unassembled WGS sequence"/>
</dbReference>
<dbReference type="OrthoDB" id="10071381at2759"/>
<proteinExistence type="inferred from homology"/>
<evidence type="ECO:0000259" key="5">
    <source>
        <dbReference type="Pfam" id="PF04825"/>
    </source>
</evidence>
<dbReference type="Pfam" id="PF04824">
    <property type="entry name" value="Rad21_Rec8"/>
    <property type="match status" value="1"/>
</dbReference>
<feature type="domain" description="Rad21/Rec8-like protein C-terminal eukaryotic" evidence="4">
    <location>
        <begin position="543"/>
        <end position="590"/>
    </location>
</feature>
<evidence type="ECO:0000256" key="1">
    <source>
        <dbReference type="ARBA" id="ARBA00004123"/>
    </source>
</evidence>
<dbReference type="CDD" id="cd21788">
    <property type="entry name" value="Rad21_Rec8_M_SpRad21p-like"/>
    <property type="match status" value="1"/>
</dbReference>
<dbReference type="STRING" id="645134.A0A0L0HA28"/>
<organism evidence="6 7">
    <name type="scientific">Spizellomyces punctatus (strain DAOM BR117)</name>
    <dbReference type="NCBI Taxonomy" id="645134"/>
    <lineage>
        <taxon>Eukaryota</taxon>
        <taxon>Fungi</taxon>
        <taxon>Fungi incertae sedis</taxon>
        <taxon>Chytridiomycota</taxon>
        <taxon>Chytridiomycota incertae sedis</taxon>
        <taxon>Chytridiomycetes</taxon>
        <taxon>Spizellomycetales</taxon>
        <taxon>Spizellomycetaceae</taxon>
        <taxon>Spizellomyces</taxon>
    </lineage>
</organism>
<dbReference type="GO" id="GO:0005634">
    <property type="term" value="C:nucleus"/>
    <property type="evidence" value="ECO:0007669"/>
    <property type="project" value="UniProtKB-SubCell"/>
</dbReference>
<evidence type="ECO:0008006" key="8">
    <source>
        <dbReference type="Google" id="ProtNLM"/>
    </source>
</evidence>
<accession>A0A0L0HA28</accession>
<name>A0A0L0HA28_SPIPD</name>
<dbReference type="GO" id="GO:1990414">
    <property type="term" value="P:replication-born double-strand break repair via sister chromatid exchange"/>
    <property type="evidence" value="ECO:0007669"/>
    <property type="project" value="TreeGrafter"/>
</dbReference>
<dbReference type="InterPro" id="IPR039781">
    <property type="entry name" value="Rad21/Rec8-like"/>
</dbReference>
<dbReference type="GO" id="GO:0007064">
    <property type="term" value="P:mitotic sister chromatid cohesion"/>
    <property type="evidence" value="ECO:0007669"/>
    <property type="project" value="TreeGrafter"/>
</dbReference>
<dbReference type="RefSeq" id="XP_016605906.1">
    <property type="nucleotide sequence ID" value="XM_016755054.1"/>
</dbReference>
<dbReference type="FunCoup" id="A0A0L0HA28">
    <property type="interactions" value="299"/>
</dbReference>
<keyword evidence="3" id="KW-0539">Nucleus</keyword>
<dbReference type="GO" id="GO:0030892">
    <property type="term" value="C:mitotic cohesin complex"/>
    <property type="evidence" value="ECO:0007669"/>
    <property type="project" value="TreeGrafter"/>
</dbReference>
<dbReference type="OMA" id="HEDIHEM"/>
<dbReference type="PANTHER" id="PTHR12585:SF69">
    <property type="entry name" value="FI11703P"/>
    <property type="match status" value="1"/>
</dbReference>
<feature type="domain" description="Rad21/Rec8-like protein N-terminal" evidence="5">
    <location>
        <begin position="1"/>
        <end position="101"/>
    </location>
</feature>
<evidence type="ECO:0000313" key="6">
    <source>
        <dbReference type="EMBL" id="KNC97866.1"/>
    </source>
</evidence>
<comment type="similarity">
    <text evidence="2">Belongs to the rad21 family.</text>
</comment>
<evidence type="ECO:0000259" key="4">
    <source>
        <dbReference type="Pfam" id="PF04824"/>
    </source>
</evidence>
<dbReference type="GeneID" id="27690132"/>
<dbReference type="InterPro" id="IPR006909">
    <property type="entry name" value="Rad21/Rec8_C_eu"/>
</dbReference>
<dbReference type="Gene3D" id="1.10.10.580">
    <property type="entry name" value="Structural maintenance of chromosome 1. Chain E"/>
    <property type="match status" value="1"/>
</dbReference>
<dbReference type="eggNOG" id="KOG1213">
    <property type="taxonomic scope" value="Eukaryota"/>
</dbReference>
<dbReference type="EMBL" id="KQ257462">
    <property type="protein sequence ID" value="KNC97866.1"/>
    <property type="molecule type" value="Genomic_DNA"/>
</dbReference>
<dbReference type="InterPro" id="IPR006910">
    <property type="entry name" value="Rad21_Rec8_N"/>
</dbReference>
<comment type="subcellular location">
    <subcellularLocation>
        <location evidence="1">Nucleus</location>
    </subcellularLocation>
</comment>
<protein>
    <recommendedName>
        <fullName evidence="8">Rad21/Rec8-like protein N-terminal domain-containing protein</fullName>
    </recommendedName>
</protein>
<dbReference type="InterPro" id="IPR036390">
    <property type="entry name" value="WH_DNA-bd_sf"/>
</dbReference>
<gene>
    <name evidence="6" type="ORF">SPPG_06860</name>
</gene>
<dbReference type="VEuPathDB" id="FungiDB:SPPG_06860"/>
<sequence length="606" mass="68124">MFYTETLLSKKGKLAKVWLAANWERKLSKSQFLQTNIEAAVHSIIETGQQPLALRLSGQLLLGVVRIYSRKARYLLEDCTEALVKIKMAFRPGVVDMPGDHAVANVNAITLGDALTEFDILIPEPSLDLRMFAQPLPETRPSQTVSRTQDITLAEPSQKLFLAAHEELQELFGIELPSHAPEMEGWQLDLGLGEEEMAAPAAGPLLAEESIEIERAREAAAELPFSPRRESISISIEEAISGEKEAPTPTAPEISFDLGGAEPMELVMAGPEVPFPEVELPQLPEIGEEEFHVPETVTAKVPTAEAEEEVAAAQAARKEKRHPSRKRKLVVDAETELSSHRIQRQLRDTSDITQSERYVPASRRMQRLMDIRRQGASYYLEMSAFDGVSPELHILFQNRWRGFRMRPITEVTSPARKRKGISVEPEVEEQVRPEEAEESFIVPPAEELPIVPEEEYQYQEISLPHIEEYLTTAEPMPESLELREEEEISVEPPEKRRRTGALAELPEELSPPIEEAEEETQFGFSKSTISTIRSLQTAFDEEGVDLSFNALTASARRTEAARLFFELLVLKTKDIVDVEQQEPYGDIVIHSTEALWQQNITPIPTM</sequence>
<evidence type="ECO:0000256" key="3">
    <source>
        <dbReference type="ARBA" id="ARBA00023242"/>
    </source>
</evidence>
<dbReference type="InParanoid" id="A0A0L0HA28"/>
<keyword evidence="7" id="KW-1185">Reference proteome</keyword>
<evidence type="ECO:0000256" key="2">
    <source>
        <dbReference type="ARBA" id="ARBA00009870"/>
    </source>
</evidence>
<evidence type="ECO:0000313" key="7">
    <source>
        <dbReference type="Proteomes" id="UP000053201"/>
    </source>
</evidence>
<dbReference type="PANTHER" id="PTHR12585">
    <property type="entry name" value="SCC1 / RAD21 FAMILY MEMBER"/>
    <property type="match status" value="1"/>
</dbReference>
<dbReference type="Pfam" id="PF04825">
    <property type="entry name" value="Rad21_Rec8_N"/>
    <property type="match status" value="1"/>
</dbReference>
<dbReference type="SUPFAM" id="SSF46785">
    <property type="entry name" value="Winged helix' DNA-binding domain"/>
    <property type="match status" value="1"/>
</dbReference>
<dbReference type="AlphaFoldDB" id="A0A0L0HA28"/>
<reference evidence="6 7" key="1">
    <citation type="submission" date="2009-08" db="EMBL/GenBank/DDBJ databases">
        <title>The Genome Sequence of Spizellomyces punctatus strain DAOM BR117.</title>
        <authorList>
            <consortium name="The Broad Institute Genome Sequencing Platform"/>
            <person name="Russ C."/>
            <person name="Cuomo C."/>
            <person name="Shea T."/>
            <person name="Young S.K."/>
            <person name="Zeng Q."/>
            <person name="Koehrsen M."/>
            <person name="Haas B."/>
            <person name="Borodovsky M."/>
            <person name="Guigo R."/>
            <person name="Alvarado L."/>
            <person name="Berlin A."/>
            <person name="Bochicchio J."/>
            <person name="Borenstein D."/>
            <person name="Chapman S."/>
            <person name="Chen Z."/>
            <person name="Engels R."/>
            <person name="Freedman E."/>
            <person name="Gellesch M."/>
            <person name="Goldberg J."/>
            <person name="Griggs A."/>
            <person name="Gujja S."/>
            <person name="Heiman D."/>
            <person name="Hepburn T."/>
            <person name="Howarth C."/>
            <person name="Jen D."/>
            <person name="Larson L."/>
            <person name="Lewis B."/>
            <person name="Mehta T."/>
            <person name="Park D."/>
            <person name="Pearson M."/>
            <person name="Roberts A."/>
            <person name="Saif S."/>
            <person name="Shenoy N."/>
            <person name="Sisk P."/>
            <person name="Stolte C."/>
            <person name="Sykes S."/>
            <person name="Thomson T."/>
            <person name="Walk T."/>
            <person name="White J."/>
            <person name="Yandava C."/>
            <person name="Burger G."/>
            <person name="Gray M.W."/>
            <person name="Holland P.W.H."/>
            <person name="King N."/>
            <person name="Lang F.B.F."/>
            <person name="Roger A.J."/>
            <person name="Ruiz-Trillo I."/>
            <person name="Lander E."/>
            <person name="Nusbaum C."/>
        </authorList>
    </citation>
    <scope>NUCLEOTIDE SEQUENCE [LARGE SCALE GENOMIC DNA]</scope>
    <source>
        <strain evidence="6 7">DAOM BR117</strain>
    </source>
</reference>